<sequence length="121" mass="14168">MLFWRGTAYGAVWVAENGKWMGDQSLERTGGGSPWGCAEHMSDKQCRYARVRLIENHSARAVVHWRYAVSDIKYEIFGADKDGWGEWADEYYYIYPDAVSTRKQILHSNRLHHEWQETIVL</sequence>
<name>X1IRB0_9ZZZZ</name>
<protein>
    <submittedName>
        <fullName evidence="1">Uncharacterized protein</fullName>
    </submittedName>
</protein>
<dbReference type="EMBL" id="BARU01041047">
    <property type="protein sequence ID" value="GAH84262.1"/>
    <property type="molecule type" value="Genomic_DNA"/>
</dbReference>
<accession>X1IRB0</accession>
<organism evidence="1">
    <name type="scientific">marine sediment metagenome</name>
    <dbReference type="NCBI Taxonomy" id="412755"/>
    <lineage>
        <taxon>unclassified sequences</taxon>
        <taxon>metagenomes</taxon>
        <taxon>ecological metagenomes</taxon>
    </lineage>
</organism>
<dbReference type="AlphaFoldDB" id="X1IRB0"/>
<evidence type="ECO:0000313" key="1">
    <source>
        <dbReference type="EMBL" id="GAH84262.1"/>
    </source>
</evidence>
<feature type="non-terminal residue" evidence="1">
    <location>
        <position position="121"/>
    </location>
</feature>
<reference evidence="1" key="1">
    <citation type="journal article" date="2014" name="Front. Microbiol.">
        <title>High frequency of phylogenetically diverse reductive dehalogenase-homologous genes in deep subseafloor sedimentary metagenomes.</title>
        <authorList>
            <person name="Kawai M."/>
            <person name="Futagami T."/>
            <person name="Toyoda A."/>
            <person name="Takaki Y."/>
            <person name="Nishi S."/>
            <person name="Hori S."/>
            <person name="Arai W."/>
            <person name="Tsubouchi T."/>
            <person name="Morono Y."/>
            <person name="Uchiyama I."/>
            <person name="Ito T."/>
            <person name="Fujiyama A."/>
            <person name="Inagaki F."/>
            <person name="Takami H."/>
        </authorList>
    </citation>
    <scope>NUCLEOTIDE SEQUENCE</scope>
    <source>
        <strain evidence="1">Expedition CK06-06</strain>
    </source>
</reference>
<gene>
    <name evidence="1" type="ORF">S03H2_63360</name>
</gene>
<comment type="caution">
    <text evidence="1">The sequence shown here is derived from an EMBL/GenBank/DDBJ whole genome shotgun (WGS) entry which is preliminary data.</text>
</comment>
<proteinExistence type="predicted"/>